<evidence type="ECO:0000313" key="2">
    <source>
        <dbReference type="Proteomes" id="UP000702425"/>
    </source>
</evidence>
<dbReference type="Proteomes" id="UP000702425">
    <property type="component" value="Unassembled WGS sequence"/>
</dbReference>
<name>A0ABX2CRM3_9CYAN</name>
<comment type="caution">
    <text evidence="1">The sequence shown here is derived from an EMBL/GenBank/DDBJ whole genome shotgun (WGS) entry which is preliminary data.</text>
</comment>
<dbReference type="Gene3D" id="2.30.110.10">
    <property type="entry name" value="Electron Transport, Fmn-binding Protein, Chain A"/>
    <property type="match status" value="1"/>
</dbReference>
<dbReference type="EMBL" id="SRRZ01000008">
    <property type="protein sequence ID" value="NQE33004.1"/>
    <property type="molecule type" value="Genomic_DNA"/>
</dbReference>
<reference evidence="1 2" key="1">
    <citation type="journal article" date="2020" name="Sci. Rep.">
        <title>A novel cyanobacterial geosmin producer, revising GeoA distribution and dispersion patterns in Bacteria.</title>
        <authorList>
            <person name="Churro C."/>
            <person name="Semedo-Aguiar A.P."/>
            <person name="Silva A.D."/>
            <person name="Pereira-Leal J.B."/>
            <person name="Leite R.B."/>
        </authorList>
    </citation>
    <scope>NUCLEOTIDE SEQUENCE [LARGE SCALE GENOMIC DNA]</scope>
    <source>
        <strain evidence="1 2">IPMA8</strain>
    </source>
</reference>
<gene>
    <name evidence="1" type="ORF">E5S67_00721</name>
</gene>
<dbReference type="RefSeq" id="WP_172185574.1">
    <property type="nucleotide sequence ID" value="NZ_CAWPPK010000296.1"/>
</dbReference>
<keyword evidence="2" id="KW-1185">Reference proteome</keyword>
<dbReference type="InterPro" id="IPR012349">
    <property type="entry name" value="Split_barrel_FMN-bd"/>
</dbReference>
<sequence length="89" mass="10033">MAIAFLIIDTYEASYKSHCDSLSNRFREGFMNGIVGFERTVTRWEGNYKLSQNRSLVDRQNMSNALRESLDAAGGAVGVEMQHNLEANE</sequence>
<proteinExistence type="predicted"/>
<protein>
    <submittedName>
        <fullName evidence="1">Uncharacterized protein</fullName>
    </submittedName>
</protein>
<organism evidence="1 2">
    <name type="scientific">Microcoleus asticus IPMA8</name>
    <dbReference type="NCBI Taxonomy" id="2563858"/>
    <lineage>
        <taxon>Bacteria</taxon>
        <taxon>Bacillati</taxon>
        <taxon>Cyanobacteriota</taxon>
        <taxon>Cyanophyceae</taxon>
        <taxon>Oscillatoriophycideae</taxon>
        <taxon>Oscillatoriales</taxon>
        <taxon>Microcoleaceae</taxon>
        <taxon>Microcoleus</taxon>
        <taxon>Microcoleus asticus</taxon>
    </lineage>
</organism>
<accession>A0ABX2CRM3</accession>
<evidence type="ECO:0000313" key="1">
    <source>
        <dbReference type="EMBL" id="NQE33004.1"/>
    </source>
</evidence>
<dbReference type="SUPFAM" id="SSF50475">
    <property type="entry name" value="FMN-binding split barrel"/>
    <property type="match status" value="1"/>
</dbReference>